<feature type="transmembrane region" description="Helical" evidence="7">
    <location>
        <begin position="189"/>
        <end position="212"/>
    </location>
</feature>
<evidence type="ECO:0000256" key="7">
    <source>
        <dbReference type="SAM" id="Phobius"/>
    </source>
</evidence>
<dbReference type="InterPro" id="IPR036259">
    <property type="entry name" value="MFS_trans_sf"/>
</dbReference>
<evidence type="ECO:0000256" key="6">
    <source>
        <dbReference type="ARBA" id="ARBA00023136"/>
    </source>
</evidence>
<evidence type="ECO:0000313" key="10">
    <source>
        <dbReference type="Proteomes" id="UP000008817"/>
    </source>
</evidence>
<gene>
    <name evidence="9" type="ordered locus">RHECIAT_CH0000157</name>
</gene>
<dbReference type="PANTHER" id="PTHR23513:SF11">
    <property type="entry name" value="STAPHYLOFERRIN A TRANSPORTER"/>
    <property type="match status" value="1"/>
</dbReference>
<keyword evidence="6 7" id="KW-0472">Membrane</keyword>
<feature type="transmembrane region" description="Helical" evidence="7">
    <location>
        <begin position="407"/>
        <end position="425"/>
    </location>
</feature>
<dbReference type="AlphaFoldDB" id="B3PXE7"/>
<accession>B3PXE7</accession>
<organism evidence="9 10">
    <name type="scientific">Rhizobium etli (strain CIAT 652)</name>
    <dbReference type="NCBI Taxonomy" id="491916"/>
    <lineage>
        <taxon>Bacteria</taxon>
        <taxon>Pseudomonadati</taxon>
        <taxon>Pseudomonadota</taxon>
        <taxon>Alphaproteobacteria</taxon>
        <taxon>Hyphomicrobiales</taxon>
        <taxon>Rhizobiaceae</taxon>
        <taxon>Rhizobium/Agrobacterium group</taxon>
        <taxon>Rhizobium</taxon>
    </lineage>
</organism>
<dbReference type="InterPro" id="IPR010290">
    <property type="entry name" value="TM_effector"/>
</dbReference>
<dbReference type="SUPFAM" id="SSF103473">
    <property type="entry name" value="MFS general substrate transporter"/>
    <property type="match status" value="1"/>
</dbReference>
<feature type="transmembrane region" description="Helical" evidence="7">
    <location>
        <begin position="376"/>
        <end position="395"/>
    </location>
</feature>
<keyword evidence="5 7" id="KW-1133">Transmembrane helix</keyword>
<evidence type="ECO:0000256" key="4">
    <source>
        <dbReference type="ARBA" id="ARBA00022692"/>
    </source>
</evidence>
<sequence length="571" mass="61205">MPRRGRVYSQRRSCAYIALGHNGKAGGNVAYTSSTLAPLRHDTYRAIWFASLSSNFGGLIQAVGAAWMMTTITASEDMVALVQTSTALPIMLFSLISGALADNYDRRRVMLTAQGTMLIVSALLTVTVLLGWITPWLLLFFTFLIGCGTALNNPSWQASVGDMVPRADLPGAVTLNSMGFNITRSVGPAIGGAIVAAAGAAAAFAVNTLSYLPLIYALSRWRPNTPVSTLPREALASAIFAGLRYVSMSPNLEKVLVRGLIFGIGASSILALLPVVALDLVAGGPLTYGFMLGAFGVGAIGGAVLSARIRQTLSSETIIRLAFAGFALSAVIAAVSPSAVLTSAGLLVAGACWVSALSLFNTIVQLSTPRWVVGRALSLYQTVTFGGIAGGSWLWGVAADRYGVADALLMSSVVLLVGIAIGLRFSMPAFASLNLDPLNRFTAPALSLDITPRSGPIVIQVDYEIADDDLAEFMALMGERRRIRIRDGARHWALMRDLENPGLWTESYHTPTWVEYIRHNQRRTQADAENIDRLRALHRGEGLPHVHRMIERQAIPPDNDVFHQAPIDLHH</sequence>
<feature type="transmembrane region" description="Helical" evidence="7">
    <location>
        <begin position="255"/>
        <end position="276"/>
    </location>
</feature>
<feature type="transmembrane region" description="Helical" evidence="7">
    <location>
        <begin position="318"/>
        <end position="340"/>
    </location>
</feature>
<dbReference type="GO" id="GO:0022857">
    <property type="term" value="F:transmembrane transporter activity"/>
    <property type="evidence" value="ECO:0007669"/>
    <property type="project" value="InterPro"/>
</dbReference>
<dbReference type="EMBL" id="CP001074">
    <property type="protein sequence ID" value="ACE89153.1"/>
    <property type="molecule type" value="Genomic_DNA"/>
</dbReference>
<proteinExistence type="predicted"/>
<dbReference type="HOGENOM" id="CLU_034180_11_1_5"/>
<dbReference type="InterPro" id="IPR020846">
    <property type="entry name" value="MFS_dom"/>
</dbReference>
<feature type="transmembrane region" description="Helical" evidence="7">
    <location>
        <begin position="46"/>
        <end position="68"/>
    </location>
</feature>
<evidence type="ECO:0000259" key="8">
    <source>
        <dbReference type="PROSITE" id="PS50850"/>
    </source>
</evidence>
<protein>
    <submittedName>
        <fullName evidence="9">Putative ABC transporter, permease protein</fullName>
    </submittedName>
</protein>
<dbReference type="Pfam" id="PF05977">
    <property type="entry name" value="MFS_3"/>
    <property type="match status" value="1"/>
</dbReference>
<dbReference type="eggNOG" id="COG0477">
    <property type="taxonomic scope" value="Bacteria"/>
</dbReference>
<keyword evidence="4 7" id="KW-0812">Transmembrane</keyword>
<evidence type="ECO:0000256" key="2">
    <source>
        <dbReference type="ARBA" id="ARBA00022448"/>
    </source>
</evidence>
<name>B3PXE7_RHIE6</name>
<keyword evidence="2" id="KW-0813">Transport</keyword>
<dbReference type="PANTHER" id="PTHR23513">
    <property type="entry name" value="INTEGRAL MEMBRANE EFFLUX PROTEIN-RELATED"/>
    <property type="match status" value="1"/>
</dbReference>
<dbReference type="GO" id="GO:0005886">
    <property type="term" value="C:plasma membrane"/>
    <property type="evidence" value="ECO:0007669"/>
    <property type="project" value="UniProtKB-SubCell"/>
</dbReference>
<comment type="subcellular location">
    <subcellularLocation>
        <location evidence="1">Cell membrane</location>
        <topology evidence="1">Multi-pass membrane protein</topology>
    </subcellularLocation>
</comment>
<feature type="transmembrane region" description="Helical" evidence="7">
    <location>
        <begin position="346"/>
        <end position="364"/>
    </location>
</feature>
<feature type="transmembrane region" description="Helical" evidence="7">
    <location>
        <begin position="80"/>
        <end position="101"/>
    </location>
</feature>
<evidence type="ECO:0000256" key="3">
    <source>
        <dbReference type="ARBA" id="ARBA00022475"/>
    </source>
</evidence>
<feature type="transmembrane region" description="Helical" evidence="7">
    <location>
        <begin position="122"/>
        <end position="145"/>
    </location>
</feature>
<dbReference type="Proteomes" id="UP000008817">
    <property type="component" value="Chromosome"/>
</dbReference>
<reference evidence="9 10" key="1">
    <citation type="submission" date="2008-04" db="EMBL/GenBank/DDBJ databases">
        <title>Genome diversity and DNA divergence of Rhizobium etli.</title>
        <authorList>
            <person name="Gonzalez V."/>
            <person name="Acosta J.L."/>
            <person name="Santamaria R.I."/>
            <person name="Bustos P."/>
            <person name="Hernandez-Gonzalez I.L."/>
            <person name="Fernandez J.L."/>
            <person name="Diaz R."/>
            <person name="Flores M."/>
            <person name="Mora J."/>
            <person name="Palacios R."/>
            <person name="Davila G."/>
        </authorList>
    </citation>
    <scope>NUCLEOTIDE SEQUENCE [LARGE SCALE GENOMIC DNA]</scope>
    <source>
        <strain evidence="9 10">CIAT 652</strain>
    </source>
</reference>
<keyword evidence="3" id="KW-1003">Cell membrane</keyword>
<dbReference type="CDD" id="cd06173">
    <property type="entry name" value="MFS_MefA_like"/>
    <property type="match status" value="1"/>
</dbReference>
<evidence type="ECO:0000256" key="5">
    <source>
        <dbReference type="ARBA" id="ARBA00022989"/>
    </source>
</evidence>
<evidence type="ECO:0000313" key="9">
    <source>
        <dbReference type="EMBL" id="ACE89153.1"/>
    </source>
</evidence>
<dbReference type="Gene3D" id="1.20.1250.20">
    <property type="entry name" value="MFS general substrate transporter like domains"/>
    <property type="match status" value="1"/>
</dbReference>
<feature type="domain" description="Major facilitator superfamily (MFS) profile" evidence="8">
    <location>
        <begin position="43"/>
        <end position="430"/>
    </location>
</feature>
<feature type="transmembrane region" description="Helical" evidence="7">
    <location>
        <begin position="288"/>
        <end position="306"/>
    </location>
</feature>
<evidence type="ECO:0000256" key="1">
    <source>
        <dbReference type="ARBA" id="ARBA00004651"/>
    </source>
</evidence>
<dbReference type="PROSITE" id="PS50850">
    <property type="entry name" value="MFS"/>
    <property type="match status" value="1"/>
</dbReference>
<dbReference type="KEGG" id="rec:RHECIAT_CH0000157"/>